<dbReference type="SUPFAM" id="SSF47413">
    <property type="entry name" value="lambda repressor-like DNA-binding domains"/>
    <property type="match status" value="1"/>
</dbReference>
<evidence type="ECO:0000256" key="1">
    <source>
        <dbReference type="SAM" id="MobiDB-lite"/>
    </source>
</evidence>
<dbReference type="EMBL" id="LZLM01000080">
    <property type="protein sequence ID" value="OBJ84737.1"/>
    <property type="molecule type" value="Genomic_DNA"/>
</dbReference>
<evidence type="ECO:0008006" key="4">
    <source>
        <dbReference type="Google" id="ProtNLM"/>
    </source>
</evidence>
<proteinExistence type="predicted"/>
<gene>
    <name evidence="2" type="ORF">A5640_14990</name>
</gene>
<evidence type="ECO:0000313" key="2">
    <source>
        <dbReference type="EMBL" id="OBJ84737.1"/>
    </source>
</evidence>
<organism evidence="2 3">
    <name type="scientific">Mycobacterium asiaticum</name>
    <dbReference type="NCBI Taxonomy" id="1790"/>
    <lineage>
        <taxon>Bacteria</taxon>
        <taxon>Bacillati</taxon>
        <taxon>Actinomycetota</taxon>
        <taxon>Actinomycetes</taxon>
        <taxon>Mycobacteriales</taxon>
        <taxon>Mycobacteriaceae</taxon>
        <taxon>Mycobacterium</taxon>
    </lineage>
</organism>
<dbReference type="InterPro" id="IPR001387">
    <property type="entry name" value="Cro/C1-type_HTH"/>
</dbReference>
<dbReference type="AlphaFoldDB" id="A0A1A3KHY0"/>
<comment type="caution">
    <text evidence="2">The sequence shown here is derived from an EMBL/GenBank/DDBJ whole genome shotgun (WGS) entry which is preliminary data.</text>
</comment>
<dbReference type="Gene3D" id="1.10.260.40">
    <property type="entry name" value="lambda repressor-like DNA-binding domains"/>
    <property type="match status" value="1"/>
</dbReference>
<dbReference type="InterPro" id="IPR010982">
    <property type="entry name" value="Lambda_DNA-bd_dom_sf"/>
</dbReference>
<dbReference type="Proteomes" id="UP000093925">
    <property type="component" value="Unassembled WGS sequence"/>
</dbReference>
<accession>A0A1A3KHY0</accession>
<reference evidence="2 3" key="1">
    <citation type="submission" date="2016-06" db="EMBL/GenBank/DDBJ databases">
        <authorList>
            <person name="Kjaerup R.B."/>
            <person name="Dalgaard T.S."/>
            <person name="Juul-Madsen H.R."/>
        </authorList>
    </citation>
    <scope>NUCLEOTIDE SEQUENCE [LARGE SCALE GENOMIC DNA]</scope>
    <source>
        <strain evidence="2 3">1276495.2</strain>
    </source>
</reference>
<dbReference type="RefSeq" id="WP_065140515.1">
    <property type="nucleotide sequence ID" value="NZ_LZLM01000080.1"/>
</dbReference>
<protein>
    <recommendedName>
        <fullName evidence="4">HTH cro/C1-type domain-containing protein</fullName>
    </recommendedName>
</protein>
<dbReference type="GO" id="GO:0003677">
    <property type="term" value="F:DNA binding"/>
    <property type="evidence" value="ECO:0007669"/>
    <property type="project" value="InterPro"/>
</dbReference>
<evidence type="ECO:0000313" key="3">
    <source>
        <dbReference type="Proteomes" id="UP000093925"/>
    </source>
</evidence>
<feature type="region of interest" description="Disordered" evidence="1">
    <location>
        <begin position="67"/>
        <end position="100"/>
    </location>
</feature>
<sequence length="173" mass="19459">MSWQRLADEIRRRRKQLGLTQADVYAQGGPSTETLRALENNRAGRLTVKLRRALERALQWEAGSVDAILDGRPPRPLDDTDAPGRPAERPGGPPSTTATQERFAMAERLVRMRQAFASHRDVMPLSAREDIESELTAAAQEVEEALVWMLPWLRGEQRADAIRILGRLNEPQS</sequence>
<dbReference type="CDD" id="cd00093">
    <property type="entry name" value="HTH_XRE"/>
    <property type="match status" value="1"/>
</dbReference>
<name>A0A1A3KHY0_MYCAS</name>